<dbReference type="InterPro" id="IPR031321">
    <property type="entry name" value="UCP012641"/>
</dbReference>
<proteinExistence type="predicted"/>
<dbReference type="Proteomes" id="UP001185899">
    <property type="component" value="Unassembled WGS sequence"/>
</dbReference>
<accession>A0ABU4AYU4</accession>
<evidence type="ECO:0000259" key="1">
    <source>
        <dbReference type="Pfam" id="PF10005"/>
    </source>
</evidence>
<dbReference type="EMBL" id="JAWLKE010000004">
    <property type="protein sequence ID" value="MDV6231390.1"/>
    <property type="molecule type" value="Genomic_DNA"/>
</dbReference>
<protein>
    <submittedName>
        <fullName evidence="2">Zinc-binding metallopeptidase</fullName>
    </submittedName>
</protein>
<dbReference type="RefSeq" id="WP_300518120.1">
    <property type="nucleotide sequence ID" value="NZ_JAWLKE010000004.1"/>
</dbReference>
<keyword evidence="3" id="KW-1185">Reference proteome</keyword>
<dbReference type="PIRSF" id="PIRSF012641">
    <property type="entry name" value="UCP012641"/>
    <property type="match status" value="1"/>
</dbReference>
<comment type="caution">
    <text evidence="2">The sequence shown here is derived from an EMBL/GenBank/DDBJ whole genome shotgun (WGS) entry which is preliminary data.</text>
</comment>
<gene>
    <name evidence="2" type="ORF">R3P95_12590</name>
</gene>
<evidence type="ECO:0000313" key="2">
    <source>
        <dbReference type="EMBL" id="MDV6231390.1"/>
    </source>
</evidence>
<dbReference type="Gene3D" id="3.40.390.70">
    <property type="match status" value="1"/>
</dbReference>
<evidence type="ECO:0000313" key="3">
    <source>
        <dbReference type="Proteomes" id="UP001185899"/>
    </source>
</evidence>
<reference evidence="2 3" key="1">
    <citation type="submission" date="2023-10" db="EMBL/GenBank/DDBJ databases">
        <title>Development of a sustainable strategy for remediation of hydrocarbon-contaminated territories based on the waste exchange concept.</title>
        <authorList>
            <person name="Krivoruchko A."/>
        </authorList>
    </citation>
    <scope>NUCLEOTIDE SEQUENCE [LARGE SCALE GENOMIC DNA]</scope>
    <source>
        <strain evidence="2 3">IEGM 1322</strain>
    </source>
</reference>
<feature type="domain" description="Zinc-ribbon" evidence="1">
    <location>
        <begin position="4"/>
        <end position="86"/>
    </location>
</feature>
<dbReference type="InterPro" id="IPR011201">
    <property type="entry name" value="Zinc-ribbon_6_bact"/>
</dbReference>
<name>A0ABU4AYU4_9NOCA</name>
<dbReference type="Pfam" id="PF10005">
    <property type="entry name" value="Zn_ribbon_DZR_6"/>
    <property type="match status" value="1"/>
</dbReference>
<sequence>MRAFACPACGRLAPFESQSCPSCSILLGLHLPSRTLVAIPGDEIVVDGVRWHRCVNWSWHCNWLVSEDSGSGQCAAGRLIRRRPESDDTIALEKLADASASLRQLLFQLLDLGLPVDSYRQRDGGLAFDLLSSRTSGQQITIGHANGVITIDLAESLDAHREALRVRLREPYRTMLGHLRHEVGHYYENILVENGPLIDDCRVLFGDERASYSDAIARHYKFGAPEDWQQSFISEYATMHPWEDFAECFAHYLHITDTLATAAESGVVLRADLAAWAMRDDVAPRTSYHDADIDDILEDWQILSGVFNRVNRSMGKGDLYPFTIAQPVHEKLRFVHRVVTTAARTDG</sequence>
<organism evidence="2 3">
    <name type="scientific">Rhodococcus cercidiphylli</name>
    <dbReference type="NCBI Taxonomy" id="489916"/>
    <lineage>
        <taxon>Bacteria</taxon>
        <taxon>Bacillati</taxon>
        <taxon>Actinomycetota</taxon>
        <taxon>Actinomycetes</taxon>
        <taxon>Mycobacteriales</taxon>
        <taxon>Nocardiaceae</taxon>
        <taxon>Rhodococcus</taxon>
    </lineage>
</organism>
<dbReference type="Pfam" id="PF15887">
    <property type="entry name" value="Peptidase_Mx"/>
    <property type="match status" value="1"/>
</dbReference>